<dbReference type="RefSeq" id="WP_102950672.1">
    <property type="nucleotide sequence ID" value="NZ_CP024847.1"/>
</dbReference>
<name>A0A2I7N4I2_9NEIS</name>
<proteinExistence type="predicted"/>
<dbReference type="Proteomes" id="UP000236655">
    <property type="component" value="Chromosome"/>
</dbReference>
<gene>
    <name evidence="1" type="ORF">CUN60_03340</name>
</gene>
<dbReference type="EMBL" id="CP024847">
    <property type="protein sequence ID" value="AUR51372.1"/>
    <property type="molecule type" value="Genomic_DNA"/>
</dbReference>
<evidence type="ECO:0000313" key="2">
    <source>
        <dbReference type="Proteomes" id="UP000236655"/>
    </source>
</evidence>
<organism evidence="1 2">
    <name type="scientific">Aquella oligotrophica</name>
    <dbReference type="NCBI Taxonomy" id="2067065"/>
    <lineage>
        <taxon>Bacteria</taxon>
        <taxon>Pseudomonadati</taxon>
        <taxon>Pseudomonadota</taxon>
        <taxon>Betaproteobacteria</taxon>
        <taxon>Neisseriales</taxon>
        <taxon>Neisseriaceae</taxon>
        <taxon>Aquella</taxon>
    </lineage>
</organism>
<reference evidence="2" key="1">
    <citation type="submission" date="2017-11" db="EMBL/GenBank/DDBJ databases">
        <authorList>
            <person name="Chan K.G."/>
            <person name="Lee L.S."/>
        </authorList>
    </citation>
    <scope>NUCLEOTIDE SEQUENCE [LARGE SCALE GENOMIC DNA]</scope>
    <source>
        <strain evidence="2">DSM 100970</strain>
    </source>
</reference>
<accession>A0A2I7N4I2</accession>
<dbReference type="KEGG" id="nba:CUN60_03340"/>
<keyword evidence="2" id="KW-1185">Reference proteome</keyword>
<evidence type="ECO:0000313" key="1">
    <source>
        <dbReference type="EMBL" id="AUR51372.1"/>
    </source>
</evidence>
<sequence>MENKFHNLILATISAISIASCDKKPINSSCNSPSIQQELISRAKFVTNDNLVSESILTIKHLNSANKCEVSIKYQHVIFTNKQLAINYNYQINNANGSIIRFDPESKHNLLKKWYAEIPDVINFQKTQSGYLTIIQLQNMQRHNQTQSLYLNNQEIRLESTGFSSITIDKKFMINHSEVFLISAYHNQNLDKNTDHSYLVAIESINHFATTKAFSYQQNSFVQTGDSLRFNGLNHKWYAESTDYPVYLYQNRQLLKIKSTLPDSYYLNKFNKITAEQIIKQVKADGCLNGDQFYSSDICSQKKIRYCQEFQLIGQKNKSRAYTQLKQMCAPYQFSEY</sequence>
<dbReference type="PROSITE" id="PS51257">
    <property type="entry name" value="PROKAR_LIPOPROTEIN"/>
    <property type="match status" value="1"/>
</dbReference>
<protein>
    <recommendedName>
        <fullName evidence="3">Lipoprotein</fullName>
    </recommendedName>
</protein>
<evidence type="ECO:0008006" key="3">
    <source>
        <dbReference type="Google" id="ProtNLM"/>
    </source>
</evidence>
<dbReference type="AlphaFoldDB" id="A0A2I7N4I2"/>